<reference evidence="2 3" key="1">
    <citation type="journal article" date="2020" name="Arch. Microbiol.">
        <title>Bradyrhizobium campsiandrae sp. nov., a nitrogen-fixing bacterial strain isolated from a native leguminous tree from the Amazon adapted to flooded conditions.</title>
        <authorList>
            <person name="Cabral Michel D."/>
            <person name="Martins da Costa E."/>
            <person name="Azarias Guimaraes A."/>
            <person name="Soares de Carvalho T."/>
            <person name="Santos de Castro Caputo P."/>
            <person name="Willems A."/>
            <person name="de Souza Moreira F.M."/>
        </authorList>
    </citation>
    <scope>NUCLEOTIDE SEQUENCE [LARGE SCALE GENOMIC DNA]</scope>
    <source>
        <strain evidence="3">INPA 384B</strain>
    </source>
</reference>
<accession>A0ABR7ULR1</accession>
<keyword evidence="3" id="KW-1185">Reference proteome</keyword>
<evidence type="ECO:0000259" key="1">
    <source>
        <dbReference type="Pfam" id="PF13340"/>
    </source>
</evidence>
<evidence type="ECO:0000313" key="3">
    <source>
        <dbReference type="Proteomes" id="UP000639516"/>
    </source>
</evidence>
<protein>
    <submittedName>
        <fullName evidence="2">Transposase</fullName>
    </submittedName>
</protein>
<dbReference type="Proteomes" id="UP000639516">
    <property type="component" value="Unassembled WGS sequence"/>
</dbReference>
<dbReference type="EMBL" id="JAATTO010000110">
    <property type="protein sequence ID" value="MBC9984377.1"/>
    <property type="molecule type" value="Genomic_DNA"/>
</dbReference>
<evidence type="ECO:0000313" key="2">
    <source>
        <dbReference type="EMBL" id="MBC9984377.1"/>
    </source>
</evidence>
<feature type="domain" description="Insertion element IS402-like" evidence="1">
    <location>
        <begin position="43"/>
        <end position="93"/>
    </location>
</feature>
<comment type="caution">
    <text evidence="2">The sequence shown here is derived from an EMBL/GenBank/DDBJ whole genome shotgun (WGS) entry which is preliminary data.</text>
</comment>
<dbReference type="Pfam" id="PF13340">
    <property type="entry name" value="DUF4096"/>
    <property type="match status" value="1"/>
</dbReference>
<dbReference type="InterPro" id="IPR025161">
    <property type="entry name" value="IS402-like_dom"/>
</dbReference>
<name>A0ABR7ULR1_9BRAD</name>
<proteinExistence type="predicted"/>
<gene>
    <name evidence="2" type="ORF">HA482_40045</name>
</gene>
<sequence length="101" mass="11513">MPIDVIADARATRRNYRHDGLRYPSDNTEAVDGGRPTAQAAAVRAPIDFRTILNAIRYILATGCQQHVLPKGLPPGSTVQGYFYRRARMATWRWFKVRQVR</sequence>
<organism evidence="2 3">
    <name type="scientific">Bradyrhizobium campsiandrae</name>
    <dbReference type="NCBI Taxonomy" id="1729892"/>
    <lineage>
        <taxon>Bacteria</taxon>
        <taxon>Pseudomonadati</taxon>
        <taxon>Pseudomonadota</taxon>
        <taxon>Alphaproteobacteria</taxon>
        <taxon>Hyphomicrobiales</taxon>
        <taxon>Nitrobacteraceae</taxon>
        <taxon>Bradyrhizobium</taxon>
    </lineage>
</organism>